<dbReference type="AlphaFoldDB" id="A0A6J7DQJ8"/>
<protein>
    <submittedName>
        <fullName evidence="1">Unannotated protein</fullName>
    </submittedName>
</protein>
<sequence length="159" mass="17259">MDRLLDELDAGAGEIRKCAEGLVDGPRAVGVQAQQNVVTDCLTDLRKPCRVIPDADLQLEAAQSAVGQAPRLCGRRCRIVCADRAVHGDLSQRGVAEQRADRLSLPEACERPQRDVDGAQRLWQRIRLSAGVQQLRAGACGRSVQDLRMDVECCSAALN</sequence>
<organism evidence="1">
    <name type="scientific">freshwater metagenome</name>
    <dbReference type="NCBI Taxonomy" id="449393"/>
    <lineage>
        <taxon>unclassified sequences</taxon>
        <taxon>metagenomes</taxon>
        <taxon>ecological metagenomes</taxon>
    </lineage>
</organism>
<dbReference type="EMBL" id="CAFBLQ010000078">
    <property type="protein sequence ID" value="CAB4872921.1"/>
    <property type="molecule type" value="Genomic_DNA"/>
</dbReference>
<reference evidence="1" key="1">
    <citation type="submission" date="2020-05" db="EMBL/GenBank/DDBJ databases">
        <authorList>
            <person name="Chiriac C."/>
            <person name="Salcher M."/>
            <person name="Ghai R."/>
            <person name="Kavagutti S V."/>
        </authorList>
    </citation>
    <scope>NUCLEOTIDE SEQUENCE</scope>
</reference>
<evidence type="ECO:0000313" key="1">
    <source>
        <dbReference type="EMBL" id="CAB4872921.1"/>
    </source>
</evidence>
<gene>
    <name evidence="1" type="ORF">UFOPK3423_00842</name>
</gene>
<accession>A0A6J7DQJ8</accession>
<proteinExistence type="predicted"/>
<name>A0A6J7DQJ8_9ZZZZ</name>